<gene>
    <name evidence="3" type="ORF">GWI33_009043</name>
</gene>
<feature type="compositionally biased region" description="Basic and acidic residues" evidence="1">
    <location>
        <begin position="1"/>
        <end position="10"/>
    </location>
</feature>
<protein>
    <submittedName>
        <fullName evidence="3">Uncharacterized protein</fullName>
    </submittedName>
</protein>
<evidence type="ECO:0000256" key="1">
    <source>
        <dbReference type="SAM" id="MobiDB-lite"/>
    </source>
</evidence>
<name>A0A834IFD0_RHYFE</name>
<accession>A0A834IFD0</accession>
<dbReference type="EMBL" id="JAACXV010000411">
    <property type="protein sequence ID" value="KAF7277926.1"/>
    <property type="molecule type" value="Genomic_DNA"/>
</dbReference>
<reference evidence="3" key="1">
    <citation type="submission" date="2020-08" db="EMBL/GenBank/DDBJ databases">
        <title>Genome sequencing and assembly of the red palm weevil Rhynchophorus ferrugineus.</title>
        <authorList>
            <person name="Dias G.B."/>
            <person name="Bergman C.M."/>
            <person name="Manee M."/>
        </authorList>
    </citation>
    <scope>NUCLEOTIDE SEQUENCE</scope>
    <source>
        <strain evidence="3">AA-2017</strain>
        <tissue evidence="3">Whole larva</tissue>
    </source>
</reference>
<keyword evidence="2" id="KW-0472">Membrane</keyword>
<evidence type="ECO:0000256" key="2">
    <source>
        <dbReference type="SAM" id="Phobius"/>
    </source>
</evidence>
<proteinExistence type="predicted"/>
<comment type="caution">
    <text evidence="3">The sequence shown here is derived from an EMBL/GenBank/DDBJ whole genome shotgun (WGS) entry which is preliminary data.</text>
</comment>
<keyword evidence="2" id="KW-1133">Transmembrane helix</keyword>
<dbReference type="AlphaFoldDB" id="A0A834IFD0"/>
<feature type="compositionally biased region" description="Basic and acidic residues" evidence="1">
    <location>
        <begin position="22"/>
        <end position="47"/>
    </location>
</feature>
<dbReference type="Proteomes" id="UP000625711">
    <property type="component" value="Unassembled WGS sequence"/>
</dbReference>
<feature type="region of interest" description="Disordered" evidence="1">
    <location>
        <begin position="1"/>
        <end position="47"/>
    </location>
</feature>
<keyword evidence="2" id="KW-0812">Transmembrane</keyword>
<sequence>MYMSIEDRQTKQTTHSEAGGRAGEEGGGGEREGKRDSNEDTNRPTTEDRFSLGEAILSFVLSFFEISVITDSAAQATALLSARAARDEAREVSAARTIMAAQKYLKRLMNRENVLVKCRFRILLHRLGTAERSRSGLDLNKRRTRRLRAHSEFLMHIIRIRYFASSTAPSAILHHMVLIIQLAVGAIIVGEFVNAVGNPTKMSVVDRLRIIKTEHHGGRARRNTCFAF</sequence>
<organism evidence="3 4">
    <name type="scientific">Rhynchophorus ferrugineus</name>
    <name type="common">Red palm weevil</name>
    <name type="synonym">Curculio ferrugineus</name>
    <dbReference type="NCBI Taxonomy" id="354439"/>
    <lineage>
        <taxon>Eukaryota</taxon>
        <taxon>Metazoa</taxon>
        <taxon>Ecdysozoa</taxon>
        <taxon>Arthropoda</taxon>
        <taxon>Hexapoda</taxon>
        <taxon>Insecta</taxon>
        <taxon>Pterygota</taxon>
        <taxon>Neoptera</taxon>
        <taxon>Endopterygota</taxon>
        <taxon>Coleoptera</taxon>
        <taxon>Polyphaga</taxon>
        <taxon>Cucujiformia</taxon>
        <taxon>Curculionidae</taxon>
        <taxon>Dryophthorinae</taxon>
        <taxon>Rhynchophorus</taxon>
    </lineage>
</organism>
<feature type="transmembrane region" description="Helical" evidence="2">
    <location>
        <begin position="172"/>
        <end position="193"/>
    </location>
</feature>
<evidence type="ECO:0000313" key="3">
    <source>
        <dbReference type="EMBL" id="KAF7277926.1"/>
    </source>
</evidence>
<evidence type="ECO:0000313" key="4">
    <source>
        <dbReference type="Proteomes" id="UP000625711"/>
    </source>
</evidence>
<keyword evidence="4" id="KW-1185">Reference proteome</keyword>